<dbReference type="CDD" id="cd07064">
    <property type="entry name" value="AlkD_like_1"/>
    <property type="match status" value="1"/>
</dbReference>
<dbReference type="Proteomes" id="UP000031620">
    <property type="component" value="Chromosome"/>
</dbReference>
<dbReference type="Gene3D" id="1.20.1660.10">
    <property type="entry name" value="Hypothetical protein (EF3068)"/>
    <property type="match status" value="1"/>
</dbReference>
<gene>
    <name evidence="1" type="ORF">LOOC260_100490</name>
</gene>
<dbReference type="RefSeq" id="WP_052467225.1">
    <property type="nucleotide sequence ID" value="NZ_AP014680.1"/>
</dbReference>
<dbReference type="KEGG" id="lho:LOOC260_100490"/>
<evidence type="ECO:0000313" key="2">
    <source>
        <dbReference type="Proteomes" id="UP000031620"/>
    </source>
</evidence>
<accession>A0A0A1GUZ6</accession>
<dbReference type="PANTHER" id="PTHR34070:SF1">
    <property type="entry name" value="DNA ALKYLATION REPAIR PROTEIN"/>
    <property type="match status" value="1"/>
</dbReference>
<evidence type="ECO:0000313" key="1">
    <source>
        <dbReference type="EMBL" id="BAP84628.1"/>
    </source>
</evidence>
<dbReference type="EMBL" id="AP014680">
    <property type="protein sequence ID" value="BAP84628.1"/>
    <property type="molecule type" value="Genomic_DNA"/>
</dbReference>
<dbReference type="AlphaFoldDB" id="A0A0A1GUZ6"/>
<dbReference type="STRING" id="1291742.LOOC260_100490"/>
<dbReference type="PANTHER" id="PTHR34070">
    <property type="entry name" value="ARMADILLO-TYPE FOLD"/>
    <property type="match status" value="1"/>
</dbReference>
<dbReference type="InterPro" id="IPR016024">
    <property type="entry name" value="ARM-type_fold"/>
</dbReference>
<dbReference type="HOGENOM" id="CLU_079880_1_0_9"/>
<dbReference type="Gene3D" id="1.25.40.290">
    <property type="entry name" value="ARM repeat domains"/>
    <property type="match status" value="1"/>
</dbReference>
<organism evidence="1 2">
    <name type="scientific">Paucilactobacillus hokkaidonensis JCM 18461</name>
    <dbReference type="NCBI Taxonomy" id="1291742"/>
    <lineage>
        <taxon>Bacteria</taxon>
        <taxon>Bacillati</taxon>
        <taxon>Bacillota</taxon>
        <taxon>Bacilli</taxon>
        <taxon>Lactobacillales</taxon>
        <taxon>Lactobacillaceae</taxon>
        <taxon>Paucilactobacillus</taxon>
    </lineage>
</organism>
<proteinExistence type="predicted"/>
<protein>
    <submittedName>
        <fullName evidence="1">DNA-7-methylguanine glycosylase</fullName>
    </submittedName>
</protein>
<name>A0A0A1GUZ6_9LACO</name>
<dbReference type="InterPro" id="IPR014825">
    <property type="entry name" value="DNA_alkylation"/>
</dbReference>
<dbReference type="Pfam" id="PF08713">
    <property type="entry name" value="DNA_alkylation"/>
    <property type="match status" value="1"/>
</dbReference>
<dbReference type="SUPFAM" id="SSF48371">
    <property type="entry name" value="ARM repeat"/>
    <property type="match status" value="1"/>
</dbReference>
<sequence>MEKLNFEFKGDATNVANMERYLRNQFFFLGLKTPIRKEQSKPLIQRSKSLEMDTIRQWISELYARDYREYQYVAIELADKNIKKFQPDDIIFLKQLVAQKSWWDSVDSLRAVFGKYIKLHPAEKKTVFELFYKSTNMWERRTSINLQLMEKENTDIAMLTKSILLDQTTDEFFIQKAIGWSLRQYGKTNPEWVFAFLSGHQLSSLAVKEATKHLANGEHFRHKLS</sequence>
<reference evidence="1 2" key="1">
    <citation type="submission" date="2014-11" db="EMBL/GenBank/DDBJ databases">
        <title>Complete genome sequence and analysis of Lactobacillus hokkaidonensis LOOC260T.</title>
        <authorList>
            <person name="Tanizawa Y."/>
            <person name="Tohno M."/>
            <person name="Kaminuma E."/>
            <person name="Nakamura Y."/>
            <person name="Arita M."/>
        </authorList>
    </citation>
    <scope>NUCLEOTIDE SEQUENCE [LARGE SCALE GENOMIC DNA]</scope>
    <source>
        <strain evidence="1 2">LOOC260</strain>
    </source>
</reference>